<evidence type="ECO:0000313" key="7">
    <source>
        <dbReference type="EMBL" id="CAI9559596.1"/>
    </source>
</evidence>
<keyword evidence="4" id="KW-0832">Ubl conjugation</keyword>
<dbReference type="InterPro" id="IPR031964">
    <property type="entry name" value="CARD_dom"/>
</dbReference>
<evidence type="ECO:0000313" key="8">
    <source>
        <dbReference type="Proteomes" id="UP001162483"/>
    </source>
</evidence>
<dbReference type="EMBL" id="CATNWA010010242">
    <property type="protein sequence ID" value="CAI9559596.1"/>
    <property type="molecule type" value="Genomic_DNA"/>
</dbReference>
<dbReference type="Gene3D" id="1.10.533.10">
    <property type="entry name" value="Death Domain, Fas"/>
    <property type="match status" value="2"/>
</dbReference>
<keyword evidence="5" id="KW-0391">Immunity</keyword>
<gene>
    <name evidence="7" type="ORF">SPARVUS_LOCUS5115820</name>
</gene>
<dbReference type="Proteomes" id="UP001162483">
    <property type="component" value="Unassembled WGS sequence"/>
</dbReference>
<organism evidence="7 8">
    <name type="scientific">Staurois parvus</name>
    <dbReference type="NCBI Taxonomy" id="386267"/>
    <lineage>
        <taxon>Eukaryota</taxon>
        <taxon>Metazoa</taxon>
        <taxon>Chordata</taxon>
        <taxon>Craniata</taxon>
        <taxon>Vertebrata</taxon>
        <taxon>Euteleostomi</taxon>
        <taxon>Amphibia</taxon>
        <taxon>Batrachia</taxon>
        <taxon>Anura</taxon>
        <taxon>Neobatrachia</taxon>
        <taxon>Ranoidea</taxon>
        <taxon>Ranidae</taxon>
        <taxon>Staurois</taxon>
    </lineage>
</organism>
<keyword evidence="8" id="KW-1185">Reference proteome</keyword>
<keyword evidence="3" id="KW-0399">Innate immunity</keyword>
<feature type="domain" description="Caspase recruitment" evidence="6">
    <location>
        <begin position="6"/>
        <end position="90"/>
    </location>
</feature>
<evidence type="ECO:0000259" key="6">
    <source>
        <dbReference type="Pfam" id="PF16739"/>
    </source>
</evidence>
<evidence type="ECO:0000256" key="3">
    <source>
        <dbReference type="ARBA" id="ARBA00022588"/>
    </source>
</evidence>
<evidence type="ECO:0000256" key="2">
    <source>
        <dbReference type="ARBA" id="ARBA00022553"/>
    </source>
</evidence>
<evidence type="ECO:0000256" key="4">
    <source>
        <dbReference type="ARBA" id="ARBA00022843"/>
    </source>
</evidence>
<accession>A0ABN9CJ17</accession>
<sequence>MGSDVKESLKLYRNYIMNIIRPSYVLQFIGTWMPESIEQIKAEEAKGPTAAAQLFIDKLLELDTEGWYQGLIDGLFSAEYRGLSQALAAKDFRGIQSLEEYKARLNVIRTTVTCNIKPGEVVDHLKDCLINREVEEILQVRFGNIKYGISQVCIAV</sequence>
<protein>
    <recommendedName>
        <fullName evidence="6">Caspase recruitment domain-containing protein</fullName>
    </recommendedName>
</protein>
<comment type="caution">
    <text evidence="7">The sequence shown here is derived from an EMBL/GenBank/DDBJ whole genome shotgun (WGS) entry which is preliminary data.</text>
</comment>
<evidence type="ECO:0000256" key="1">
    <source>
        <dbReference type="ARBA" id="ARBA00022499"/>
    </source>
</evidence>
<keyword evidence="2" id="KW-0597">Phosphoprotein</keyword>
<dbReference type="InterPro" id="IPR011029">
    <property type="entry name" value="DEATH-like_dom_sf"/>
</dbReference>
<dbReference type="Pfam" id="PF16739">
    <property type="entry name" value="CARD_2"/>
    <property type="match status" value="1"/>
</dbReference>
<reference evidence="7" key="1">
    <citation type="submission" date="2023-05" db="EMBL/GenBank/DDBJ databases">
        <authorList>
            <person name="Stuckert A."/>
        </authorList>
    </citation>
    <scope>NUCLEOTIDE SEQUENCE</scope>
</reference>
<proteinExistence type="predicted"/>
<keyword evidence="1" id="KW-1017">Isopeptide bond</keyword>
<evidence type="ECO:0000256" key="5">
    <source>
        <dbReference type="ARBA" id="ARBA00022859"/>
    </source>
</evidence>
<name>A0ABN9CJ17_9NEOB</name>